<sequence length="1076" mass="118217">MREVILLAVAVITAALAADPRCLQKTTNDSPHLIHENDCRKYYTCNENKLISEHTCSEGLEFNPLLLKCDYPRGFCTPTTNKPVETVMSCDGLSDGAYYAELSDECRSFYHCKNGVPKVSKCAEGTKFDTKARKCVDEALAQCGQKHSKKDIDCTSTKTKAHKEDDCKSYTECENGKSIHKTCEGSLIFNELTNACDWPQNVICGKSAVEQRSDEVIYKDFEDEVCNGKPHGYLVGPNRNTKCGSFYLCKNGHLIEKQCGDKLVFNPKLGVCDLPENVDECSAEVKRSTLIDCSNKHHLRFQHPDDCSAYISCHLGKPRLHKCAKGQRFDDAKHSCVESADDSCSKSTSDEYFELLREAPSKKDKANSYPNFANGCRSYFDCKKSHCKERFCLRNFAYNSETLRCEPEETVFCDTTDSTDGTSNVVDKDAVADSGVKGRAAGVDCSSGHSAWYEDKTDCTRFYLCVMGNAIRQQCHSGQYFDAEKKMCRPGSCGKSNPAPTFQQPAQTFQQPAPTFHQPAPTFHQPAPTFHQPASLPSAPALFQQPLASAPTTCTEGDALPTGTNKNIYYKCIGGTWREVKCDGNLIFNPTQKTCGANPNNVISFQGDTPTKCKDKDKIPNIFDKTTYYQCENNQLTLISCPANKVFDSTSLNCIDSDSGSGSGSGSKNCTHGEMVPDHYDRTKFYVCYNGELRSQVCPDRMKFNPRKKFCEISNSKCGNVPHGGFEQAEGQPDKYYVCVDGEMVLQLCPEGQQFNPFLGFCSKFIPGPTPRPPPPTTTPPVLNCGAFNQGAFVPDPADESQYFICVLGKLWPQKCPDGQVFNKNISQCVNVEQPPAAGSCGPFAPGHRLPVCENGYENYYLICAMGVFILKECETGFNFNPVSQICDIPITGSKNCGSLSDGTIYPNPESQTSYYQCINGQPILASCSPGFIFNSQSNFCVNPCATVKAGTAMNPNDDTSYLTCVKNDDGIWIWNGVYEKCGAGDKFYQALVGVIGNGCYPETSIEICPPGPSSTGIKLYPKSTCQVTNVYIDCYNGEASVVKCPHGSLFEYEACLAATGVCPSTDPNIQDCMCN</sequence>
<dbReference type="PROSITE" id="PS50940">
    <property type="entry name" value="CHIT_BIND_II"/>
    <property type="match status" value="12"/>
</dbReference>
<dbReference type="EMBL" id="LR899010">
    <property type="protein sequence ID" value="CAD7080523.1"/>
    <property type="molecule type" value="Genomic_DNA"/>
</dbReference>
<feature type="domain" description="Chitin-binding type-2" evidence="8">
    <location>
        <begin position="151"/>
        <end position="206"/>
    </location>
</feature>
<keyword evidence="10" id="KW-1185">Reference proteome</keyword>
<evidence type="ECO:0000313" key="10">
    <source>
        <dbReference type="Proteomes" id="UP000594454"/>
    </source>
</evidence>
<feature type="domain" description="Chitin-binding type-2" evidence="8">
    <location>
        <begin position="551"/>
        <end position="595"/>
    </location>
</feature>
<feature type="domain" description="Chitin-binding type-2" evidence="8">
    <location>
        <begin position="442"/>
        <end position="488"/>
    </location>
</feature>
<dbReference type="GO" id="GO:0008061">
    <property type="term" value="F:chitin binding"/>
    <property type="evidence" value="ECO:0007669"/>
    <property type="project" value="UniProtKB-KW"/>
</dbReference>
<feature type="domain" description="Chitin-binding type-2" evidence="8">
    <location>
        <begin position="290"/>
        <end position="346"/>
    </location>
</feature>
<evidence type="ECO:0000256" key="4">
    <source>
        <dbReference type="ARBA" id="ARBA00023157"/>
    </source>
</evidence>
<dbReference type="SMART" id="SM00494">
    <property type="entry name" value="ChtBD2"/>
    <property type="match status" value="14"/>
</dbReference>
<feature type="chain" id="PRO_5030907457" description="Chitin-binding type-2 domain-containing protein" evidence="7">
    <location>
        <begin position="18"/>
        <end position="1076"/>
    </location>
</feature>
<dbReference type="InterPro" id="IPR051940">
    <property type="entry name" value="Chitin_bind-dev_reg"/>
</dbReference>
<feature type="domain" description="Chitin-binding type-2" evidence="8">
    <location>
        <begin position="782"/>
        <end position="843"/>
    </location>
</feature>
<evidence type="ECO:0000313" key="9">
    <source>
        <dbReference type="EMBL" id="CAD7080523.1"/>
    </source>
</evidence>
<dbReference type="Pfam" id="PF01607">
    <property type="entry name" value="CBM_14"/>
    <property type="match status" value="11"/>
</dbReference>
<evidence type="ECO:0000256" key="2">
    <source>
        <dbReference type="ARBA" id="ARBA00022729"/>
    </source>
</evidence>
<accession>A0A7R8YPD6</accession>
<feature type="domain" description="Chitin-binding type-2" evidence="8">
    <location>
        <begin position="667"/>
        <end position="720"/>
    </location>
</feature>
<feature type="domain" description="Chitin-binding type-2" evidence="8">
    <location>
        <begin position="1006"/>
        <end position="1065"/>
    </location>
</feature>
<proteinExistence type="predicted"/>
<dbReference type="GO" id="GO:0005576">
    <property type="term" value="C:extracellular region"/>
    <property type="evidence" value="ECO:0007669"/>
    <property type="project" value="InterPro"/>
</dbReference>
<dbReference type="Gene3D" id="2.170.140.10">
    <property type="entry name" value="Chitin binding domain"/>
    <property type="match status" value="12"/>
</dbReference>
<dbReference type="PANTHER" id="PTHR23301">
    <property type="entry name" value="CHITIN BINDING PERITROPHIN-A"/>
    <property type="match status" value="1"/>
</dbReference>
<dbReference type="InterPro" id="IPR036508">
    <property type="entry name" value="Chitin-bd_dom_sf"/>
</dbReference>
<evidence type="ECO:0000256" key="1">
    <source>
        <dbReference type="ARBA" id="ARBA00022669"/>
    </source>
</evidence>
<dbReference type="PANTHER" id="PTHR23301:SF0">
    <property type="entry name" value="CHITIN-BINDING TYPE-2 DOMAIN-CONTAINING PROTEIN-RELATED"/>
    <property type="match status" value="1"/>
</dbReference>
<evidence type="ECO:0000259" key="8">
    <source>
        <dbReference type="PROSITE" id="PS50940"/>
    </source>
</evidence>
<feature type="domain" description="Chitin-binding type-2" evidence="8">
    <location>
        <begin position="223"/>
        <end position="283"/>
    </location>
</feature>
<feature type="signal peptide" evidence="7">
    <location>
        <begin position="1"/>
        <end position="17"/>
    </location>
</feature>
<dbReference type="Proteomes" id="UP000594454">
    <property type="component" value="Chromosome 2"/>
</dbReference>
<feature type="domain" description="Chitin-binding type-2" evidence="8">
    <location>
        <begin position="19"/>
        <end position="78"/>
    </location>
</feature>
<protein>
    <recommendedName>
        <fullName evidence="8">Chitin-binding type-2 domain-containing protein</fullName>
    </recommendedName>
</protein>
<organism evidence="9 10">
    <name type="scientific">Hermetia illucens</name>
    <name type="common">Black soldier fly</name>
    <dbReference type="NCBI Taxonomy" id="343691"/>
    <lineage>
        <taxon>Eukaryota</taxon>
        <taxon>Metazoa</taxon>
        <taxon>Ecdysozoa</taxon>
        <taxon>Arthropoda</taxon>
        <taxon>Hexapoda</taxon>
        <taxon>Insecta</taxon>
        <taxon>Pterygota</taxon>
        <taxon>Neoptera</taxon>
        <taxon>Endopterygota</taxon>
        <taxon>Diptera</taxon>
        <taxon>Brachycera</taxon>
        <taxon>Stratiomyomorpha</taxon>
        <taxon>Stratiomyidae</taxon>
        <taxon>Hermetiinae</taxon>
        <taxon>Hermetia</taxon>
    </lineage>
</organism>
<dbReference type="SUPFAM" id="SSF57625">
    <property type="entry name" value="Invertebrate chitin-binding proteins"/>
    <property type="match status" value="14"/>
</dbReference>
<evidence type="ECO:0000256" key="5">
    <source>
        <dbReference type="ARBA" id="ARBA00023180"/>
    </source>
</evidence>
<name>A0A7R8YPD6_HERIL</name>
<keyword evidence="1" id="KW-0147">Chitin-binding</keyword>
<feature type="region of interest" description="Disordered" evidence="6">
    <location>
        <begin position="511"/>
        <end position="536"/>
    </location>
</feature>
<dbReference type="OrthoDB" id="6020543at2759"/>
<evidence type="ECO:0000256" key="3">
    <source>
        <dbReference type="ARBA" id="ARBA00022737"/>
    </source>
</evidence>
<evidence type="ECO:0000256" key="6">
    <source>
        <dbReference type="SAM" id="MobiDB-lite"/>
    </source>
</evidence>
<gene>
    <name evidence="9" type="ORF">HERILL_LOCUS3672</name>
</gene>
<keyword evidence="5" id="KW-0325">Glycoprotein</keyword>
<evidence type="ECO:0000256" key="7">
    <source>
        <dbReference type="SAM" id="SignalP"/>
    </source>
</evidence>
<dbReference type="AlphaFoldDB" id="A0A7R8YPD6"/>
<feature type="domain" description="Chitin-binding type-2" evidence="8">
    <location>
        <begin position="87"/>
        <end position="145"/>
    </location>
</feature>
<dbReference type="InParanoid" id="A0A7R8YPD6"/>
<reference evidence="9 10" key="1">
    <citation type="submission" date="2020-11" db="EMBL/GenBank/DDBJ databases">
        <authorList>
            <person name="Wallbank WR R."/>
            <person name="Pardo Diaz C."/>
            <person name="Kozak K."/>
            <person name="Martin S."/>
            <person name="Jiggins C."/>
            <person name="Moest M."/>
            <person name="Warren A I."/>
            <person name="Generalovic N T."/>
            <person name="Byers J.R.P. K."/>
            <person name="Montejo-Kovacevich G."/>
            <person name="Yen C E."/>
        </authorList>
    </citation>
    <scope>NUCLEOTIDE SEQUENCE [LARGE SCALE GENOMIC DNA]</scope>
</reference>
<dbReference type="InterPro" id="IPR002557">
    <property type="entry name" value="Chitin-bd_dom"/>
</dbReference>
<feature type="domain" description="Chitin-binding type-2" evidence="8">
    <location>
        <begin position="894"/>
        <end position="941"/>
    </location>
</feature>
<feature type="domain" description="Chitin-binding type-2" evidence="8">
    <location>
        <begin position="610"/>
        <end position="654"/>
    </location>
</feature>
<keyword evidence="2 7" id="KW-0732">Signal</keyword>
<keyword evidence="4" id="KW-1015">Disulfide bond</keyword>
<keyword evidence="3" id="KW-0677">Repeat</keyword>